<keyword evidence="8" id="KW-1185">Reference proteome</keyword>
<dbReference type="InterPro" id="IPR012337">
    <property type="entry name" value="RNaseH-like_sf"/>
</dbReference>
<evidence type="ECO:0000256" key="5">
    <source>
        <dbReference type="ARBA" id="ARBA00023242"/>
    </source>
</evidence>
<proteinExistence type="predicted"/>
<evidence type="ECO:0000256" key="2">
    <source>
        <dbReference type="ARBA" id="ARBA00022723"/>
    </source>
</evidence>
<name>A0AAQ3T1K5_PASNO</name>
<evidence type="ECO:0000313" key="7">
    <source>
        <dbReference type="EMBL" id="WVZ64460.1"/>
    </source>
</evidence>
<dbReference type="InterPro" id="IPR008906">
    <property type="entry name" value="HATC_C_dom"/>
</dbReference>
<dbReference type="GO" id="GO:0008270">
    <property type="term" value="F:zinc ion binding"/>
    <property type="evidence" value="ECO:0007669"/>
    <property type="project" value="UniProtKB-KW"/>
</dbReference>
<dbReference type="InterPro" id="IPR052035">
    <property type="entry name" value="ZnF_BED_domain_contain"/>
</dbReference>
<feature type="domain" description="HAT C-terminal dimerisation" evidence="6">
    <location>
        <begin position="495"/>
        <end position="577"/>
    </location>
</feature>
<dbReference type="GO" id="GO:0005634">
    <property type="term" value="C:nucleus"/>
    <property type="evidence" value="ECO:0007669"/>
    <property type="project" value="UniProtKB-SubCell"/>
</dbReference>
<dbReference type="Pfam" id="PF05699">
    <property type="entry name" value="Dimer_Tnp_hAT"/>
    <property type="match status" value="1"/>
</dbReference>
<evidence type="ECO:0000259" key="6">
    <source>
        <dbReference type="Pfam" id="PF05699"/>
    </source>
</evidence>
<dbReference type="PANTHER" id="PTHR46481">
    <property type="entry name" value="ZINC FINGER BED DOMAIN-CONTAINING PROTEIN 4"/>
    <property type="match status" value="1"/>
</dbReference>
<dbReference type="Proteomes" id="UP001341281">
    <property type="component" value="Chromosome 03"/>
</dbReference>
<organism evidence="7 8">
    <name type="scientific">Paspalum notatum var. saurae</name>
    <dbReference type="NCBI Taxonomy" id="547442"/>
    <lineage>
        <taxon>Eukaryota</taxon>
        <taxon>Viridiplantae</taxon>
        <taxon>Streptophyta</taxon>
        <taxon>Embryophyta</taxon>
        <taxon>Tracheophyta</taxon>
        <taxon>Spermatophyta</taxon>
        <taxon>Magnoliopsida</taxon>
        <taxon>Liliopsida</taxon>
        <taxon>Poales</taxon>
        <taxon>Poaceae</taxon>
        <taxon>PACMAD clade</taxon>
        <taxon>Panicoideae</taxon>
        <taxon>Andropogonodae</taxon>
        <taxon>Paspaleae</taxon>
        <taxon>Paspalinae</taxon>
        <taxon>Paspalum</taxon>
    </lineage>
</organism>
<dbReference type="GO" id="GO:0046983">
    <property type="term" value="F:protein dimerization activity"/>
    <property type="evidence" value="ECO:0007669"/>
    <property type="project" value="InterPro"/>
</dbReference>
<dbReference type="AlphaFoldDB" id="A0AAQ3T1K5"/>
<reference evidence="7 8" key="1">
    <citation type="submission" date="2024-02" db="EMBL/GenBank/DDBJ databases">
        <title>High-quality chromosome-scale genome assembly of Pensacola bahiagrass (Paspalum notatum Flugge var. saurae).</title>
        <authorList>
            <person name="Vega J.M."/>
            <person name="Podio M."/>
            <person name="Orjuela J."/>
            <person name="Siena L.A."/>
            <person name="Pessino S.C."/>
            <person name="Combes M.C."/>
            <person name="Mariac C."/>
            <person name="Albertini E."/>
            <person name="Pupilli F."/>
            <person name="Ortiz J.P.A."/>
            <person name="Leblanc O."/>
        </authorList>
    </citation>
    <scope>NUCLEOTIDE SEQUENCE [LARGE SCALE GENOMIC DNA]</scope>
    <source>
        <strain evidence="7">R1</strain>
        <tissue evidence="7">Leaf</tissue>
    </source>
</reference>
<gene>
    <name evidence="7" type="ORF">U9M48_013969</name>
</gene>
<dbReference type="EMBL" id="CP144747">
    <property type="protein sequence ID" value="WVZ64460.1"/>
    <property type="molecule type" value="Genomic_DNA"/>
</dbReference>
<evidence type="ECO:0000256" key="4">
    <source>
        <dbReference type="ARBA" id="ARBA00022833"/>
    </source>
</evidence>
<keyword evidence="2" id="KW-0479">Metal-binding</keyword>
<keyword evidence="5" id="KW-0539">Nucleus</keyword>
<evidence type="ECO:0000256" key="3">
    <source>
        <dbReference type="ARBA" id="ARBA00022771"/>
    </source>
</evidence>
<dbReference type="SUPFAM" id="SSF53098">
    <property type="entry name" value="Ribonuclease H-like"/>
    <property type="match status" value="1"/>
</dbReference>
<evidence type="ECO:0000313" key="8">
    <source>
        <dbReference type="Proteomes" id="UP001341281"/>
    </source>
</evidence>
<keyword evidence="4" id="KW-0862">Zinc</keyword>
<evidence type="ECO:0000256" key="1">
    <source>
        <dbReference type="ARBA" id="ARBA00004123"/>
    </source>
</evidence>
<sequence>MDKIFAIEGGREVRVGATCHYCKRDFAARTNIGTGHLSRHRNRCKRLHAPGQQRQSVLRYNPVGTVQIWEYSAEVARNELCRSIARLDIPLYFGESDAFEDYIKTAHNPRHANVSMQTTTRDMDKYFKAKHAKILKKLKSTSYVDLTSDIWNGNAKEDYLSVVAHFFNSDWQLEKRILAMRLIDVSHSGVNIFERIHAVVQEHALTDKVFSITLDNASANTKAMDTLSPLLFGYVGPFLMHQRCACHIINLMVKAALDVLNLYLDDFRTAISFLNSSTQRIAAYKSYRVAMNVRLRKFGLDMEVRWNSTYLMLKHLLPHKKTFETCCCGNERQILKYWSEISLLYSFAFILDPRAKLRGFHNVLHLLSNLSGKNFSEYSTTVTNLFNKYDNKFGAVRTQRPPTSTPGDGKSKYAWDLVFGAGPDSTGASSMRLGTGTAGFGASSMGLGAGPAGFGASSMGLGGSTTGSSNPALLRRISATSLLHATSNPANVGFELSSYLDSDNVQKFDDDFNLLDWWHDHKLTCFVLSILAKDVLSVPLSTVSSKAAFSLAGRVIEERRRQLAPSMVEMLSRLKDWEAADARLQHTAEDRSLEDAFEEMYLDDAA</sequence>
<dbReference type="PANTHER" id="PTHR46481:SF10">
    <property type="entry name" value="ZINC FINGER BED DOMAIN-CONTAINING PROTEIN 39"/>
    <property type="match status" value="1"/>
</dbReference>
<protein>
    <recommendedName>
        <fullName evidence="6">HAT C-terminal dimerisation domain-containing protein</fullName>
    </recommendedName>
</protein>
<accession>A0AAQ3T1K5</accession>
<keyword evidence="3" id="KW-0863">Zinc-finger</keyword>
<comment type="subcellular location">
    <subcellularLocation>
        <location evidence="1">Nucleus</location>
    </subcellularLocation>
</comment>